<organism evidence="1 2">
    <name type="scientific">Marinithermus hydrothermalis (strain DSM 14884 / JCM 11576 / T1)</name>
    <dbReference type="NCBI Taxonomy" id="869210"/>
    <lineage>
        <taxon>Bacteria</taxon>
        <taxon>Thermotogati</taxon>
        <taxon>Deinococcota</taxon>
        <taxon>Deinococci</taxon>
        <taxon>Thermales</taxon>
        <taxon>Thermaceae</taxon>
        <taxon>Marinithermus</taxon>
    </lineage>
</organism>
<dbReference type="InterPro" id="IPR023203">
    <property type="entry name" value="TTHA0068_sf"/>
</dbReference>
<dbReference type="Gene3D" id="1.10.3450.10">
    <property type="entry name" value="TTHA0068-like"/>
    <property type="match status" value="1"/>
</dbReference>
<evidence type="ECO:0000313" key="1">
    <source>
        <dbReference type="EMBL" id="AEB11164.1"/>
    </source>
</evidence>
<dbReference type="RefSeq" id="WP_013703219.1">
    <property type="nucleotide sequence ID" value="NC_015387.1"/>
</dbReference>
<protein>
    <recommendedName>
        <fullName evidence="3">DUF309 domain-containing protein</fullName>
    </recommendedName>
</protein>
<evidence type="ECO:0008006" key="3">
    <source>
        <dbReference type="Google" id="ProtNLM"/>
    </source>
</evidence>
<accession>F2NKX5</accession>
<dbReference type="eggNOG" id="COG1547">
    <property type="taxonomic scope" value="Bacteria"/>
</dbReference>
<dbReference type="Pfam" id="PF03745">
    <property type="entry name" value="DUF309"/>
    <property type="match status" value="1"/>
</dbReference>
<evidence type="ECO:0000313" key="2">
    <source>
        <dbReference type="Proteomes" id="UP000007030"/>
    </source>
</evidence>
<dbReference type="HOGENOM" id="CLU_125317_2_0_0"/>
<dbReference type="EMBL" id="CP002630">
    <property type="protein sequence ID" value="AEB11164.1"/>
    <property type="molecule type" value="Genomic_DNA"/>
</dbReference>
<name>F2NKX5_MARHT</name>
<reference evidence="1 2" key="1">
    <citation type="journal article" date="2012" name="Stand. Genomic Sci.">
        <title>Complete genome sequence of the aerobic, heterotroph Marinithermus hydrothermalis type strain (T1(T)) from a deep-sea hydrothermal vent chimney.</title>
        <authorList>
            <person name="Copeland A."/>
            <person name="Gu W."/>
            <person name="Yasawong M."/>
            <person name="Lapidus A."/>
            <person name="Lucas S."/>
            <person name="Deshpande S."/>
            <person name="Pagani I."/>
            <person name="Tapia R."/>
            <person name="Cheng J.F."/>
            <person name="Goodwin L.A."/>
            <person name="Pitluck S."/>
            <person name="Liolios K."/>
            <person name="Ivanova N."/>
            <person name="Mavromatis K."/>
            <person name="Mikhailova N."/>
            <person name="Pati A."/>
            <person name="Chen A."/>
            <person name="Palaniappan K."/>
            <person name="Land M."/>
            <person name="Pan C."/>
            <person name="Brambilla E.M."/>
            <person name="Rohde M."/>
            <person name="Tindall B.J."/>
            <person name="Sikorski J."/>
            <person name="Goker M."/>
            <person name="Detter J.C."/>
            <person name="Bristow J."/>
            <person name="Eisen J.A."/>
            <person name="Markowitz V."/>
            <person name="Hugenholtz P."/>
            <person name="Kyrpides N.C."/>
            <person name="Klenk H.P."/>
            <person name="Woyke T."/>
        </authorList>
    </citation>
    <scope>NUCLEOTIDE SEQUENCE [LARGE SCALE GENOMIC DNA]</scope>
    <source>
        <strain evidence="2">DSM 14884 / JCM 11576 / T1</strain>
    </source>
</reference>
<dbReference type="Proteomes" id="UP000007030">
    <property type="component" value="Chromosome"/>
</dbReference>
<dbReference type="SUPFAM" id="SSF140663">
    <property type="entry name" value="TTHA0068-like"/>
    <property type="match status" value="1"/>
</dbReference>
<dbReference type="KEGG" id="mhd:Marky_0412"/>
<dbReference type="STRING" id="869210.Marky_0412"/>
<dbReference type="AlphaFoldDB" id="F2NKX5"/>
<dbReference type="InterPro" id="IPR005500">
    <property type="entry name" value="DUF309"/>
</dbReference>
<dbReference type="OrthoDB" id="32765at2"/>
<keyword evidence="2" id="KW-1185">Reference proteome</keyword>
<sequence length="113" mass="12675">MAFTDTPAWREAQALWRAGRYWEVHEALEPLWHEAQGAERAFLQGVILLAAALHKARTSPTGGRRNYAKALRHLAPLPDVFHGVQVRALELEVHRALLDPGYTPCLPTVDFPS</sequence>
<gene>
    <name evidence="1" type="ordered locus">Marky_0412</name>
</gene>
<proteinExistence type="predicted"/>